<comment type="subunit">
    <text evidence="2 6">Homotetramer.</text>
</comment>
<feature type="binding site" evidence="6">
    <location>
        <position position="242"/>
    </location>
    <ligand>
        <name>substrate</name>
    </ligand>
</feature>
<evidence type="ECO:0000256" key="6">
    <source>
        <dbReference type="HAMAP-Rule" id="MF_00313"/>
    </source>
</evidence>
<gene>
    <name evidence="7" type="primary">glsB</name>
    <name evidence="6" type="synonym">glsA</name>
    <name evidence="7" type="ORF">G5S52_10810</name>
</gene>
<feature type="binding site" evidence="6">
    <location>
        <position position="159"/>
    </location>
    <ligand>
        <name>substrate</name>
    </ligand>
</feature>
<dbReference type="SUPFAM" id="SSF56601">
    <property type="entry name" value="beta-lactamase/transpeptidase-like"/>
    <property type="match status" value="1"/>
</dbReference>
<evidence type="ECO:0000256" key="1">
    <source>
        <dbReference type="ARBA" id="ARBA00011076"/>
    </source>
</evidence>
<dbReference type="InterPro" id="IPR012338">
    <property type="entry name" value="Beta-lactam/transpept-like"/>
</dbReference>
<proteinExistence type="inferred from homology"/>
<keyword evidence="8" id="KW-1185">Reference proteome</keyword>
<organism evidence="7 8">
    <name type="scientific">Grimontia sedimenti</name>
    <dbReference type="NCBI Taxonomy" id="2711294"/>
    <lineage>
        <taxon>Bacteria</taxon>
        <taxon>Pseudomonadati</taxon>
        <taxon>Pseudomonadota</taxon>
        <taxon>Gammaproteobacteria</taxon>
        <taxon>Vibrionales</taxon>
        <taxon>Vibrionaceae</taxon>
        <taxon>Grimontia</taxon>
    </lineage>
</organism>
<evidence type="ECO:0000256" key="3">
    <source>
        <dbReference type="ARBA" id="ARBA00012918"/>
    </source>
</evidence>
<name>A0A6M1RQ04_9GAMM</name>
<comment type="catalytic activity">
    <reaction evidence="5 6">
        <text>L-glutamine + H2O = L-glutamate + NH4(+)</text>
        <dbReference type="Rhea" id="RHEA:15889"/>
        <dbReference type="ChEBI" id="CHEBI:15377"/>
        <dbReference type="ChEBI" id="CHEBI:28938"/>
        <dbReference type="ChEBI" id="CHEBI:29985"/>
        <dbReference type="ChEBI" id="CHEBI:58359"/>
        <dbReference type="EC" id="3.5.1.2"/>
    </reaction>
</comment>
<dbReference type="InterPro" id="IPR015868">
    <property type="entry name" value="Glutaminase"/>
</dbReference>
<evidence type="ECO:0000256" key="5">
    <source>
        <dbReference type="ARBA" id="ARBA00049534"/>
    </source>
</evidence>
<reference evidence="7 8" key="1">
    <citation type="submission" date="2020-02" db="EMBL/GenBank/DDBJ databases">
        <title>The draft genome of Grimontia sedimenta sp. nov., isolated from benthic sediments near coral reefs south of Kuwait.</title>
        <authorList>
            <person name="Mahmoud H.M."/>
            <person name="Jose L."/>
            <person name="Eapen S."/>
        </authorList>
    </citation>
    <scope>NUCLEOTIDE SEQUENCE [LARGE SCALE GENOMIC DNA]</scope>
    <source>
        <strain evidence="7 8">S25</strain>
    </source>
</reference>
<dbReference type="NCBIfam" id="TIGR03814">
    <property type="entry name" value="Gln_ase"/>
    <property type="match status" value="1"/>
</dbReference>
<accession>A0A6M1RQ04</accession>
<dbReference type="Proteomes" id="UP000473008">
    <property type="component" value="Unassembled WGS sequence"/>
</dbReference>
<comment type="caution">
    <text evidence="7">The sequence shown here is derived from an EMBL/GenBank/DDBJ whole genome shotgun (WGS) entry which is preliminary data.</text>
</comment>
<keyword evidence="4 6" id="KW-0378">Hydrolase</keyword>
<dbReference type="GO" id="GO:0006537">
    <property type="term" value="P:glutamate biosynthetic process"/>
    <property type="evidence" value="ECO:0007669"/>
    <property type="project" value="TreeGrafter"/>
</dbReference>
<dbReference type="FunFam" id="3.40.710.10:FF:000005">
    <property type="entry name" value="Glutaminase"/>
    <property type="match status" value="1"/>
</dbReference>
<dbReference type="EMBL" id="JAALDL010000007">
    <property type="protein sequence ID" value="NGN98127.1"/>
    <property type="molecule type" value="Genomic_DNA"/>
</dbReference>
<dbReference type="AlphaFoldDB" id="A0A6M1RQ04"/>
<feature type="binding site" evidence="6">
    <location>
        <position position="260"/>
    </location>
    <ligand>
        <name>substrate</name>
    </ligand>
</feature>
<protein>
    <recommendedName>
        <fullName evidence="3 6">Glutaminase</fullName>
        <ecNumber evidence="3 6">3.5.1.2</ecNumber>
    </recommendedName>
</protein>
<dbReference type="NCBIfam" id="NF002132">
    <property type="entry name" value="PRK00971.1-1"/>
    <property type="match status" value="1"/>
</dbReference>
<sequence>MKPTPELLSGILEEVRPLIGQGKVADYIPALKKVPASKLGIAVCYNDGEIIRAGDAEEAFSIQSISKVLSLTLALQNYQPEEIWRRVGKEPSGQAFNSMIQLEMEQGIPRNPFINAGALVVCDMLHSRLSAPRQRMLEFVRRLSGNEHICYDKMVASSEMDHSDRNASIAYLMRAFGNFDNDVMPVLANYFHYCALRMSCVDLAKTFNYLANKGLPLGAEKTIVSQTQSKQVNALLATCGLYDGAGEFAYRVGMPGKSGVGGGIIAIVPGEMSIAVWSPELDPSGNSLAGTAALELLAERIGRSIF</sequence>
<evidence type="ECO:0000256" key="4">
    <source>
        <dbReference type="ARBA" id="ARBA00022801"/>
    </source>
</evidence>
<evidence type="ECO:0000313" key="8">
    <source>
        <dbReference type="Proteomes" id="UP000473008"/>
    </source>
</evidence>
<evidence type="ECO:0000313" key="7">
    <source>
        <dbReference type="EMBL" id="NGN98127.1"/>
    </source>
</evidence>
<comment type="similarity">
    <text evidence="1 6">Belongs to the glutaminase family.</text>
</comment>
<feature type="binding site" evidence="6">
    <location>
        <position position="64"/>
    </location>
    <ligand>
        <name>substrate</name>
    </ligand>
</feature>
<dbReference type="Pfam" id="PF04960">
    <property type="entry name" value="Glutaminase"/>
    <property type="match status" value="1"/>
</dbReference>
<dbReference type="Gene3D" id="3.40.710.10">
    <property type="entry name" value="DD-peptidase/beta-lactamase superfamily"/>
    <property type="match status" value="1"/>
</dbReference>
<keyword evidence="6" id="KW-0007">Acetylation</keyword>
<dbReference type="GO" id="GO:0004359">
    <property type="term" value="F:glutaminase activity"/>
    <property type="evidence" value="ECO:0007669"/>
    <property type="project" value="UniProtKB-UniRule"/>
</dbReference>
<dbReference type="PANTHER" id="PTHR12544:SF29">
    <property type="entry name" value="GLUTAMINASE"/>
    <property type="match status" value="1"/>
</dbReference>
<dbReference type="PANTHER" id="PTHR12544">
    <property type="entry name" value="GLUTAMINASE"/>
    <property type="match status" value="1"/>
</dbReference>
<dbReference type="HAMAP" id="MF_00313">
    <property type="entry name" value="Glutaminase"/>
    <property type="match status" value="1"/>
</dbReference>
<dbReference type="EC" id="3.5.1.2" evidence="3 6"/>
<evidence type="ECO:0000256" key="2">
    <source>
        <dbReference type="ARBA" id="ARBA00011881"/>
    </source>
</evidence>
<dbReference type="RefSeq" id="WP_165013483.1">
    <property type="nucleotide sequence ID" value="NZ_JAALDL010000007.1"/>
</dbReference>
<feature type="binding site" evidence="6">
    <location>
        <position position="115"/>
    </location>
    <ligand>
        <name>substrate</name>
    </ligand>
</feature>
<dbReference type="NCBIfam" id="NF002133">
    <property type="entry name" value="PRK00971.1-2"/>
    <property type="match status" value="1"/>
</dbReference>
<dbReference type="GO" id="GO:0006543">
    <property type="term" value="P:L-glutamine catabolic process"/>
    <property type="evidence" value="ECO:0007669"/>
    <property type="project" value="TreeGrafter"/>
</dbReference>
<feature type="binding site" evidence="6">
    <location>
        <position position="166"/>
    </location>
    <ligand>
        <name>substrate</name>
    </ligand>
</feature>
<feature type="binding site" evidence="6">
    <location>
        <position position="190"/>
    </location>
    <ligand>
        <name>substrate</name>
    </ligand>
</feature>